<keyword evidence="2" id="KW-0732">Signal</keyword>
<keyword evidence="4" id="KW-1185">Reference proteome</keyword>
<dbReference type="OrthoDB" id="8445316at2"/>
<dbReference type="Gene3D" id="3.40.190.10">
    <property type="entry name" value="Periplasmic binding protein-like II"/>
    <property type="match status" value="1"/>
</dbReference>
<evidence type="ECO:0000256" key="2">
    <source>
        <dbReference type="SAM" id="SignalP"/>
    </source>
</evidence>
<dbReference type="PIRSF" id="PIRSF017082">
    <property type="entry name" value="YflP"/>
    <property type="match status" value="1"/>
</dbReference>
<dbReference type="SUPFAM" id="SSF53850">
    <property type="entry name" value="Periplasmic binding protein-like II"/>
    <property type="match status" value="1"/>
</dbReference>
<dbReference type="Proteomes" id="UP000277294">
    <property type="component" value="Unassembled WGS sequence"/>
</dbReference>
<comment type="similarity">
    <text evidence="1">Belongs to the UPF0065 (bug) family.</text>
</comment>
<evidence type="ECO:0000313" key="3">
    <source>
        <dbReference type="EMBL" id="VCU70994.1"/>
    </source>
</evidence>
<dbReference type="Pfam" id="PF03401">
    <property type="entry name" value="TctC"/>
    <property type="match status" value="1"/>
</dbReference>
<organism evidence="3 4">
    <name type="scientific">Pigmentiphaga humi</name>
    <dbReference type="NCBI Taxonomy" id="2478468"/>
    <lineage>
        <taxon>Bacteria</taxon>
        <taxon>Pseudomonadati</taxon>
        <taxon>Pseudomonadota</taxon>
        <taxon>Betaproteobacteria</taxon>
        <taxon>Burkholderiales</taxon>
        <taxon>Alcaligenaceae</taxon>
        <taxon>Pigmentiphaga</taxon>
    </lineage>
</organism>
<dbReference type="PANTHER" id="PTHR42928:SF5">
    <property type="entry name" value="BLR1237 PROTEIN"/>
    <property type="match status" value="1"/>
</dbReference>
<dbReference type="InterPro" id="IPR042100">
    <property type="entry name" value="Bug_dom1"/>
</dbReference>
<sequence length="324" mass="34320">MDAFRRHSLRLLLSLAAACSFPAAAQTFPSQPITIILPYSPGGAVDAMARLLATKLGERLQVPVVVKNVAGASGAIGMAEVARAAGDGYTLLYAPSTIAILPAFYHKLSFDPGKDLVPVSQFLEGTLLVAANPNTDIKSLQELISQAKARPGKLNFGSSGVADTLQLGIEMLKVDTGTDMVAVPYKGQGPMLVALLAGEVDVAVVSVQLSLPYIRNGKLRALAVTSPNRSPALPEVPTVSELVPGYELASWHGVFAPASMPPDLVRRLQREIAEVSKDPAVRKTVEDAGNAVLGSTSEAFRKKFEAEIVKYKNVVKQAQLPLQD</sequence>
<keyword evidence="3" id="KW-0675">Receptor</keyword>
<reference evidence="3 4" key="1">
    <citation type="submission" date="2018-10" db="EMBL/GenBank/DDBJ databases">
        <authorList>
            <person name="Criscuolo A."/>
        </authorList>
    </citation>
    <scope>NUCLEOTIDE SEQUENCE [LARGE SCALE GENOMIC DNA]</scope>
    <source>
        <strain evidence="3">DnA1</strain>
    </source>
</reference>
<dbReference type="CDD" id="cd13578">
    <property type="entry name" value="PBP2_Bug27"/>
    <property type="match status" value="1"/>
</dbReference>
<feature type="signal peptide" evidence="2">
    <location>
        <begin position="1"/>
        <end position="25"/>
    </location>
</feature>
<accession>A0A3P4B3W7</accession>
<dbReference type="RefSeq" id="WP_124080462.1">
    <property type="nucleotide sequence ID" value="NZ_UWPJ01000024.1"/>
</dbReference>
<dbReference type="AlphaFoldDB" id="A0A3P4B3W7"/>
<dbReference type="EMBL" id="UWPJ01000024">
    <property type="protein sequence ID" value="VCU70994.1"/>
    <property type="molecule type" value="Genomic_DNA"/>
</dbReference>
<gene>
    <name evidence="3" type="ORF">PIGHUM_03074</name>
</gene>
<evidence type="ECO:0000256" key="1">
    <source>
        <dbReference type="ARBA" id="ARBA00006987"/>
    </source>
</evidence>
<evidence type="ECO:0000313" key="4">
    <source>
        <dbReference type="Proteomes" id="UP000277294"/>
    </source>
</evidence>
<proteinExistence type="inferred from homology"/>
<dbReference type="Gene3D" id="3.40.190.150">
    <property type="entry name" value="Bordetella uptake gene, domain 1"/>
    <property type="match status" value="1"/>
</dbReference>
<feature type="chain" id="PRO_5018115658" evidence="2">
    <location>
        <begin position="26"/>
        <end position="324"/>
    </location>
</feature>
<protein>
    <submittedName>
        <fullName evidence="3">Tripartite tricarboxylate transporter family receptor</fullName>
    </submittedName>
</protein>
<dbReference type="InterPro" id="IPR005064">
    <property type="entry name" value="BUG"/>
</dbReference>
<dbReference type="PANTHER" id="PTHR42928">
    <property type="entry name" value="TRICARBOXYLATE-BINDING PROTEIN"/>
    <property type="match status" value="1"/>
</dbReference>
<name>A0A3P4B3W7_9BURK</name>